<evidence type="ECO:0000313" key="7">
    <source>
        <dbReference type="Proteomes" id="UP001144805"/>
    </source>
</evidence>
<evidence type="ECO:0000256" key="1">
    <source>
        <dbReference type="ARBA" id="ARBA00022714"/>
    </source>
</evidence>
<feature type="domain" description="Iron-binding zinc finger CDGSH type" evidence="5">
    <location>
        <begin position="39"/>
        <end position="80"/>
    </location>
</feature>
<dbReference type="Pfam" id="PF09360">
    <property type="entry name" value="zf-CDGSH"/>
    <property type="match status" value="2"/>
</dbReference>
<dbReference type="GO" id="GO:0046872">
    <property type="term" value="F:metal ion binding"/>
    <property type="evidence" value="ECO:0007669"/>
    <property type="project" value="UniProtKB-KW"/>
</dbReference>
<evidence type="ECO:0000256" key="2">
    <source>
        <dbReference type="ARBA" id="ARBA00022723"/>
    </source>
</evidence>
<dbReference type="InterPro" id="IPR052950">
    <property type="entry name" value="CISD"/>
</dbReference>
<dbReference type="PANTHER" id="PTHR46491">
    <property type="entry name" value="CDGSH IRON SULFUR DOMAIN PROTEIN HOMOLOG"/>
    <property type="match status" value="1"/>
</dbReference>
<feature type="domain" description="Iron-binding zinc finger CDGSH type" evidence="5">
    <location>
        <begin position="193"/>
        <end position="230"/>
    </location>
</feature>
<keyword evidence="3" id="KW-0408">Iron</keyword>
<proteinExistence type="predicted"/>
<protein>
    <submittedName>
        <fullName evidence="6">CDGSH iron-sulfur domain-containing protein</fullName>
    </submittedName>
</protein>
<dbReference type="GO" id="GO:0051537">
    <property type="term" value="F:2 iron, 2 sulfur cluster binding"/>
    <property type="evidence" value="ECO:0007669"/>
    <property type="project" value="UniProtKB-KW"/>
</dbReference>
<keyword evidence="4" id="KW-0411">Iron-sulfur</keyword>
<dbReference type="PANTHER" id="PTHR46491:SF3">
    <property type="entry name" value="CDGSH IRON-SULFUR DOMAIN-CONTAINING PROTEIN 3, MITOCHONDRIAL"/>
    <property type="match status" value="1"/>
</dbReference>
<reference evidence="6" key="1">
    <citation type="submission" date="2022-11" db="EMBL/GenBank/DDBJ databases">
        <title>Biodiversity and phylogenetic relationships of bacteria.</title>
        <authorList>
            <person name="Machado R.A.R."/>
            <person name="Bhat A."/>
            <person name="Loulou A."/>
            <person name="Kallel S."/>
        </authorList>
    </citation>
    <scope>NUCLEOTIDE SEQUENCE</scope>
    <source>
        <strain evidence="6">K-TC2</strain>
    </source>
</reference>
<evidence type="ECO:0000259" key="5">
    <source>
        <dbReference type="SMART" id="SM00704"/>
    </source>
</evidence>
<dbReference type="InterPro" id="IPR010693">
    <property type="entry name" value="Divergent_4Fe-4S_mono-cluster"/>
</dbReference>
<dbReference type="Proteomes" id="UP001144805">
    <property type="component" value="Unassembled WGS sequence"/>
</dbReference>
<dbReference type="SMART" id="SM00704">
    <property type="entry name" value="ZnF_CDGSH"/>
    <property type="match status" value="2"/>
</dbReference>
<dbReference type="Pfam" id="PF06902">
    <property type="entry name" value="Fer4_19"/>
    <property type="match status" value="1"/>
</dbReference>
<accession>A0A9X3IJL4</accession>
<dbReference type="EMBL" id="JAPKNK010000002">
    <property type="protein sequence ID" value="MCX5568563.1"/>
    <property type="molecule type" value="Genomic_DNA"/>
</dbReference>
<dbReference type="Gene3D" id="3.40.5.90">
    <property type="entry name" value="CDGSH iron-sulfur domain, mitoNEET-type"/>
    <property type="match status" value="2"/>
</dbReference>
<name>A0A9X3IJL4_9HYPH</name>
<dbReference type="InterPro" id="IPR018967">
    <property type="entry name" value="FeS-contain_CDGSH-typ"/>
</dbReference>
<evidence type="ECO:0000256" key="4">
    <source>
        <dbReference type="ARBA" id="ARBA00023014"/>
    </source>
</evidence>
<comment type="caution">
    <text evidence="6">The sequence shown here is derived from an EMBL/GenBank/DDBJ whole genome shotgun (WGS) entry which is preliminary data.</text>
</comment>
<keyword evidence="1" id="KW-0001">2Fe-2S</keyword>
<evidence type="ECO:0000256" key="3">
    <source>
        <dbReference type="ARBA" id="ARBA00023004"/>
    </source>
</evidence>
<dbReference type="InterPro" id="IPR042216">
    <property type="entry name" value="MitoNEET_CISD"/>
</dbReference>
<keyword evidence="2" id="KW-0479">Metal-binding</keyword>
<dbReference type="GO" id="GO:0005737">
    <property type="term" value="C:cytoplasm"/>
    <property type="evidence" value="ECO:0007669"/>
    <property type="project" value="UniProtKB-ARBA"/>
</dbReference>
<sequence length="232" mass="25134">MNNNAASGMKITVTKDGPYLVRGRVPLSRQAIGANAAGDSVEWVEIETIEPATVAYKLCRCGRSATKPFCDDTHTRIGFVGDETAARRSYAVMAQEIDGPALALTDAESLCAFARFCDRDGKVWNTVSEARLEPERAAFVRQVGQCPSGRLVAWDYGTRQPVEPELPPSIVIVEDPQKGVAGPLWVRGGIPVEAADGTPYETRNRMTLCRCGQSANKPFCDGTHASIGFKDR</sequence>
<dbReference type="RefSeq" id="WP_266337540.1">
    <property type="nucleotide sequence ID" value="NZ_JAPKNK010000002.1"/>
</dbReference>
<gene>
    <name evidence="6" type="ORF">OSH07_05115</name>
</gene>
<organism evidence="6 7">
    <name type="scientific">Kaistia nematophila</name>
    <dbReference type="NCBI Taxonomy" id="2994654"/>
    <lineage>
        <taxon>Bacteria</taxon>
        <taxon>Pseudomonadati</taxon>
        <taxon>Pseudomonadota</taxon>
        <taxon>Alphaproteobacteria</taxon>
        <taxon>Hyphomicrobiales</taxon>
        <taxon>Kaistiaceae</taxon>
        <taxon>Kaistia</taxon>
    </lineage>
</organism>
<dbReference type="AlphaFoldDB" id="A0A9X3IJL4"/>
<dbReference type="InterPro" id="IPR016548">
    <property type="entry name" value="UCP009180"/>
</dbReference>
<keyword evidence="7" id="KW-1185">Reference proteome</keyword>
<evidence type="ECO:0000313" key="6">
    <source>
        <dbReference type="EMBL" id="MCX5568563.1"/>
    </source>
</evidence>
<dbReference type="PIRSF" id="PIRSF009180">
    <property type="entry name" value="UCP009180"/>
    <property type="match status" value="1"/>
</dbReference>